<evidence type="ECO:0000313" key="2">
    <source>
        <dbReference type="Proteomes" id="UP001142810"/>
    </source>
</evidence>
<dbReference type="EMBL" id="JAPFRD010000002">
    <property type="protein sequence ID" value="MCW8107174.1"/>
    <property type="molecule type" value="Genomic_DNA"/>
</dbReference>
<organism evidence="1 2">
    <name type="scientific">Alteromonas aquimaris</name>
    <dbReference type="NCBI Taxonomy" id="2998417"/>
    <lineage>
        <taxon>Bacteria</taxon>
        <taxon>Pseudomonadati</taxon>
        <taxon>Pseudomonadota</taxon>
        <taxon>Gammaproteobacteria</taxon>
        <taxon>Alteromonadales</taxon>
        <taxon>Alteromonadaceae</taxon>
        <taxon>Alteromonas/Salinimonas group</taxon>
        <taxon>Alteromonas</taxon>
    </lineage>
</organism>
<dbReference type="Proteomes" id="UP001142810">
    <property type="component" value="Unassembled WGS sequence"/>
</dbReference>
<proteinExistence type="predicted"/>
<sequence length="258" mass="29874">MKKIMRGIGLTIALFVMCGYALNSLADEHGKKGDKQEILAEMWVMVPKEGQMEQLEQAIREHSKFRQSKQDSRKWNIYSPVLGHKLDRIAVRATGFTWQDMDGYRDWAEKQGINKHWMETASQYVDHYHHYLSVIDHENSHWGSDVKYNYVGVTSYVPKVGHWGDIEKDKKALADAAKAEKWPYHWAFASQVGGRGDLTLAVPYQNWAAMAPPEQKFSQVLAKNLGNEEKAKELMKNWASHFEEISYNIWALRNDLMQ</sequence>
<gene>
    <name evidence="1" type="ORF">OPS25_01480</name>
</gene>
<accession>A0ABT3P340</accession>
<protein>
    <submittedName>
        <fullName evidence="1">Uncharacterized protein</fullName>
    </submittedName>
</protein>
<keyword evidence="2" id="KW-1185">Reference proteome</keyword>
<reference evidence="1" key="1">
    <citation type="submission" date="2022-11" db="EMBL/GenBank/DDBJ databases">
        <title>Alteromonas sp. nov., isolated from sea water of the Qingdao.</title>
        <authorList>
            <person name="Wang Q."/>
        </authorList>
    </citation>
    <scope>NUCLEOTIDE SEQUENCE</scope>
    <source>
        <strain evidence="1">ASW11-7</strain>
    </source>
</reference>
<dbReference type="RefSeq" id="WP_265615875.1">
    <property type="nucleotide sequence ID" value="NZ_JAPFRD010000002.1"/>
</dbReference>
<evidence type="ECO:0000313" key="1">
    <source>
        <dbReference type="EMBL" id="MCW8107174.1"/>
    </source>
</evidence>
<name>A0ABT3P340_9ALTE</name>
<comment type="caution">
    <text evidence="1">The sequence shown here is derived from an EMBL/GenBank/DDBJ whole genome shotgun (WGS) entry which is preliminary data.</text>
</comment>